<gene>
    <name evidence="1" type="ORF">FXB40_32660</name>
</gene>
<organism evidence="1 2">
    <name type="scientific">Bradyrhizobium rifense</name>
    <dbReference type="NCBI Taxonomy" id="515499"/>
    <lineage>
        <taxon>Bacteria</taxon>
        <taxon>Pseudomonadati</taxon>
        <taxon>Pseudomonadota</taxon>
        <taxon>Alphaproteobacteria</taxon>
        <taxon>Hyphomicrobiales</taxon>
        <taxon>Nitrobacteraceae</taxon>
        <taxon>Bradyrhizobium</taxon>
    </lineage>
</organism>
<protein>
    <recommendedName>
        <fullName evidence="3">Transcriptional regulator</fullName>
    </recommendedName>
</protein>
<comment type="caution">
    <text evidence="1">The sequence shown here is derived from an EMBL/GenBank/DDBJ whole genome shotgun (WGS) entry which is preliminary data.</text>
</comment>
<dbReference type="OrthoDB" id="8256181at2"/>
<proteinExistence type="predicted"/>
<dbReference type="RefSeq" id="WP_148776297.1">
    <property type="nucleotide sequence ID" value="NZ_VSSS01000053.1"/>
</dbReference>
<accession>A0A5D3K468</accession>
<dbReference type="AlphaFoldDB" id="A0A5D3K468"/>
<dbReference type="EMBL" id="VSSS01000053">
    <property type="protein sequence ID" value="TYL90202.1"/>
    <property type="molecule type" value="Genomic_DNA"/>
</dbReference>
<evidence type="ECO:0008006" key="3">
    <source>
        <dbReference type="Google" id="ProtNLM"/>
    </source>
</evidence>
<sequence length="74" mass="7981">MALDDNAVSDMLRREELWLIKSFLSITDPSKRQRVLKLAEQLAEDAASDPAGLAFASIQASPAEAPKGAPARTE</sequence>
<evidence type="ECO:0000313" key="2">
    <source>
        <dbReference type="Proteomes" id="UP000324758"/>
    </source>
</evidence>
<dbReference type="Proteomes" id="UP000324758">
    <property type="component" value="Unassembled WGS sequence"/>
</dbReference>
<keyword evidence="2" id="KW-1185">Reference proteome</keyword>
<reference evidence="1 2" key="1">
    <citation type="submission" date="2019-08" db="EMBL/GenBank/DDBJ databases">
        <title>Bradyrhizobium hipponensis sp. nov., a rhizobium isolated from a Lupinus angustifolius root nodule in Tunisia.</title>
        <authorList>
            <person name="Off K."/>
            <person name="Rejili M."/>
            <person name="Mars M."/>
            <person name="Brachmann A."/>
            <person name="Marin M."/>
        </authorList>
    </citation>
    <scope>NUCLEOTIDE SEQUENCE [LARGE SCALE GENOMIC DNA]</scope>
    <source>
        <strain evidence="1 2">CTAW71</strain>
    </source>
</reference>
<evidence type="ECO:0000313" key="1">
    <source>
        <dbReference type="EMBL" id="TYL90202.1"/>
    </source>
</evidence>
<name>A0A5D3K468_9BRAD</name>